<evidence type="ECO:0000256" key="5">
    <source>
        <dbReference type="ARBA" id="ARBA00022737"/>
    </source>
</evidence>
<dbReference type="EMBL" id="NPHW01004047">
    <property type="protein sequence ID" value="OXV08553.1"/>
    <property type="molecule type" value="Genomic_DNA"/>
</dbReference>
<keyword evidence="14" id="KW-1185">Reference proteome</keyword>
<evidence type="ECO:0000256" key="3">
    <source>
        <dbReference type="ARBA" id="ARBA00022448"/>
    </source>
</evidence>
<comment type="caution">
    <text evidence="13">The sequence shown here is derived from an EMBL/GenBank/DDBJ whole genome shotgun (WGS) entry which is preliminary data.</text>
</comment>
<dbReference type="NCBIfam" id="TIGR00951">
    <property type="entry name" value="2A43"/>
    <property type="match status" value="1"/>
</dbReference>
<proteinExistence type="inferred from homology"/>
<feature type="transmembrane region" description="Helical" evidence="12">
    <location>
        <begin position="195"/>
        <end position="218"/>
    </location>
</feature>
<dbReference type="Gene3D" id="1.20.1280.290">
    <property type="match status" value="2"/>
</dbReference>
<evidence type="ECO:0000256" key="10">
    <source>
        <dbReference type="ARBA" id="ARBA00048473"/>
    </source>
</evidence>
<comment type="similarity">
    <text evidence="2">Belongs to the cystinosin family.</text>
</comment>
<feature type="transmembrane region" description="Helical" evidence="12">
    <location>
        <begin position="88"/>
        <end position="107"/>
    </location>
</feature>
<evidence type="ECO:0000256" key="12">
    <source>
        <dbReference type="SAM" id="Phobius"/>
    </source>
</evidence>
<feature type="transmembrane region" description="Helical" evidence="12">
    <location>
        <begin position="15"/>
        <end position="36"/>
    </location>
</feature>
<dbReference type="GO" id="GO:0005774">
    <property type="term" value="C:vacuolar membrane"/>
    <property type="evidence" value="ECO:0007669"/>
    <property type="project" value="TreeGrafter"/>
</dbReference>
<feature type="region of interest" description="Disordered" evidence="11">
    <location>
        <begin position="262"/>
        <end position="286"/>
    </location>
</feature>
<dbReference type="SMART" id="SM00679">
    <property type="entry name" value="CTNS"/>
    <property type="match status" value="2"/>
</dbReference>
<comment type="subcellular location">
    <subcellularLocation>
        <location evidence="1">Lysosome membrane</location>
        <topology evidence="1">Multi-pass membrane protein</topology>
    </subcellularLocation>
</comment>
<sequence length="286" mass="32303">MPSQVEVMVKALSRLLGWIYTFCWSASFYPQPIYNLRRRSTKGLAIDFAAINVLGFICYMLYAASFLYSPLIRKQYAARNPISPDPTVRFNDLAFAVHAVILSIIVYSQFWPQIWGFRVSRYQHVSWPVAGLFWGCLLAILILTVVVVTQSPDGGSDPAYWAWIDVLYGLSYEKVLITIVKYCPQAWVNYKRKSTVGWSISQILLDLAGGVLSLAQLIIDASFQDDWSGVTGNPLKFLLGNVTILFDLVFVVQHYILYKSSGDGEDDNKAPDPRTPLLPEEQALQR</sequence>
<keyword evidence="4 12" id="KW-0812">Transmembrane</keyword>
<keyword evidence="3" id="KW-0813">Transport</keyword>
<evidence type="ECO:0000256" key="7">
    <source>
        <dbReference type="ARBA" id="ARBA00022989"/>
    </source>
</evidence>
<evidence type="ECO:0000313" key="14">
    <source>
        <dbReference type="Proteomes" id="UP000243515"/>
    </source>
</evidence>
<dbReference type="PANTHER" id="PTHR13131">
    <property type="entry name" value="CYSTINOSIN"/>
    <property type="match status" value="1"/>
</dbReference>
<evidence type="ECO:0000256" key="9">
    <source>
        <dbReference type="ARBA" id="ARBA00023228"/>
    </source>
</evidence>
<keyword evidence="5" id="KW-0677">Repeat</keyword>
<evidence type="ECO:0000256" key="8">
    <source>
        <dbReference type="ARBA" id="ARBA00023136"/>
    </source>
</evidence>
<feature type="transmembrane region" description="Helical" evidence="12">
    <location>
        <begin position="160"/>
        <end position="183"/>
    </location>
</feature>
<feature type="transmembrane region" description="Helical" evidence="12">
    <location>
        <begin position="238"/>
        <end position="258"/>
    </location>
</feature>
<dbReference type="FunFam" id="1.20.1280.290:FF:000016">
    <property type="entry name" value="Cystinosin homolog"/>
    <property type="match status" value="1"/>
</dbReference>
<evidence type="ECO:0000256" key="4">
    <source>
        <dbReference type="ARBA" id="ARBA00022692"/>
    </source>
</evidence>
<name>A0A232LWN0_9EURO</name>
<keyword evidence="7 12" id="KW-1133">Transmembrane helix</keyword>
<dbReference type="InterPro" id="IPR006603">
    <property type="entry name" value="PQ-loop_rpt"/>
</dbReference>
<gene>
    <name evidence="13" type="ORF">Egran_03688</name>
</gene>
<comment type="catalytic activity">
    <reaction evidence="10">
        <text>L-cystine(out) + H(+)(out) = L-cystine(in) + H(+)(in)</text>
        <dbReference type="Rhea" id="RHEA:66172"/>
        <dbReference type="ChEBI" id="CHEBI:15378"/>
        <dbReference type="ChEBI" id="CHEBI:35491"/>
    </reaction>
    <physiologicalReaction direction="left-to-right" evidence="10">
        <dbReference type="Rhea" id="RHEA:66173"/>
    </physiologicalReaction>
</comment>
<keyword evidence="6" id="KW-0769">Symport</keyword>
<evidence type="ECO:0000313" key="13">
    <source>
        <dbReference type="EMBL" id="OXV08553.1"/>
    </source>
</evidence>
<feature type="transmembrane region" description="Helical" evidence="12">
    <location>
        <begin position="127"/>
        <end position="148"/>
    </location>
</feature>
<keyword evidence="9" id="KW-0458">Lysosome</keyword>
<dbReference type="PANTHER" id="PTHR13131:SF5">
    <property type="entry name" value="CYSTINOSIN"/>
    <property type="match status" value="1"/>
</dbReference>
<reference evidence="13 14" key="1">
    <citation type="journal article" date="2015" name="Environ. Microbiol.">
        <title>Metagenome sequence of Elaphomyces granulatus from sporocarp tissue reveals Ascomycota ectomycorrhizal fingerprints of genome expansion and a Proteobacteria-rich microbiome.</title>
        <authorList>
            <person name="Quandt C.A."/>
            <person name="Kohler A."/>
            <person name="Hesse C.N."/>
            <person name="Sharpton T.J."/>
            <person name="Martin F."/>
            <person name="Spatafora J.W."/>
        </authorList>
    </citation>
    <scope>NUCLEOTIDE SEQUENCE [LARGE SCALE GENOMIC DNA]</scope>
    <source>
        <strain evidence="13 14">OSC145934</strain>
    </source>
</reference>
<evidence type="ECO:0000256" key="6">
    <source>
        <dbReference type="ARBA" id="ARBA00022847"/>
    </source>
</evidence>
<protein>
    <submittedName>
        <fullName evidence="13">Uncharacterized protein</fullName>
    </submittedName>
</protein>
<organism evidence="13 14">
    <name type="scientific">Elaphomyces granulatus</name>
    <dbReference type="NCBI Taxonomy" id="519963"/>
    <lineage>
        <taxon>Eukaryota</taxon>
        <taxon>Fungi</taxon>
        <taxon>Dikarya</taxon>
        <taxon>Ascomycota</taxon>
        <taxon>Pezizomycotina</taxon>
        <taxon>Eurotiomycetes</taxon>
        <taxon>Eurotiomycetidae</taxon>
        <taxon>Eurotiales</taxon>
        <taxon>Elaphomycetaceae</taxon>
        <taxon>Elaphomyces</taxon>
    </lineage>
</organism>
<dbReference type="OrthoDB" id="75720at2759"/>
<dbReference type="GO" id="GO:0015293">
    <property type="term" value="F:symporter activity"/>
    <property type="evidence" value="ECO:0007669"/>
    <property type="project" value="UniProtKB-KW"/>
</dbReference>
<keyword evidence="8 12" id="KW-0472">Membrane</keyword>
<evidence type="ECO:0000256" key="1">
    <source>
        <dbReference type="ARBA" id="ARBA00004155"/>
    </source>
</evidence>
<dbReference type="GO" id="GO:0000324">
    <property type="term" value="C:fungal-type vacuole"/>
    <property type="evidence" value="ECO:0007669"/>
    <property type="project" value="TreeGrafter"/>
</dbReference>
<dbReference type="GO" id="GO:0015184">
    <property type="term" value="F:L-cystine transmembrane transporter activity"/>
    <property type="evidence" value="ECO:0007669"/>
    <property type="project" value="TreeGrafter"/>
</dbReference>
<dbReference type="Proteomes" id="UP000243515">
    <property type="component" value="Unassembled WGS sequence"/>
</dbReference>
<dbReference type="Pfam" id="PF04193">
    <property type="entry name" value="PQ-loop"/>
    <property type="match status" value="2"/>
</dbReference>
<dbReference type="AlphaFoldDB" id="A0A232LWN0"/>
<accession>A0A232LWN0</accession>
<dbReference type="InterPro" id="IPR005282">
    <property type="entry name" value="LC_transporter"/>
</dbReference>
<evidence type="ECO:0000256" key="11">
    <source>
        <dbReference type="SAM" id="MobiDB-lite"/>
    </source>
</evidence>
<feature type="transmembrane region" description="Helical" evidence="12">
    <location>
        <begin position="48"/>
        <end position="68"/>
    </location>
</feature>
<evidence type="ECO:0000256" key="2">
    <source>
        <dbReference type="ARBA" id="ARBA00006855"/>
    </source>
</evidence>